<protein>
    <recommendedName>
        <fullName evidence="2">Ras-GAP domain-containing protein</fullName>
    </recommendedName>
</protein>
<dbReference type="Gene3D" id="1.10.506.10">
    <property type="entry name" value="GTPase Activation - p120gap, domain 1"/>
    <property type="match status" value="1"/>
</dbReference>
<accession>A0A1J4JRY4</accession>
<evidence type="ECO:0000313" key="3">
    <source>
        <dbReference type="EMBL" id="OHS99996.1"/>
    </source>
</evidence>
<keyword evidence="1" id="KW-0343">GTPase activation</keyword>
<dbReference type="GeneID" id="94843794"/>
<reference evidence="3" key="1">
    <citation type="submission" date="2016-10" db="EMBL/GenBank/DDBJ databases">
        <authorList>
            <person name="Benchimol M."/>
            <person name="Almeida L.G."/>
            <person name="Vasconcelos A.T."/>
            <person name="Perreira-Neves A."/>
            <person name="Rosa I.A."/>
            <person name="Tasca T."/>
            <person name="Bogo M.R."/>
            <person name="de Souza W."/>
        </authorList>
    </citation>
    <scope>NUCLEOTIDE SEQUENCE [LARGE SCALE GENOMIC DNA]</scope>
    <source>
        <strain evidence="3">K</strain>
    </source>
</reference>
<dbReference type="PANTHER" id="PTHR10194:SF60">
    <property type="entry name" value="RAS GTPASE-ACTIVATING PROTEIN RASKOL"/>
    <property type="match status" value="1"/>
</dbReference>
<comment type="caution">
    <text evidence="3">The sequence shown here is derived from an EMBL/GenBank/DDBJ whole genome shotgun (WGS) entry which is preliminary data.</text>
</comment>
<keyword evidence="4" id="KW-1185">Reference proteome</keyword>
<name>A0A1J4JRY4_9EUKA</name>
<dbReference type="InterPro" id="IPR001936">
    <property type="entry name" value="RasGAP_dom"/>
</dbReference>
<dbReference type="InterPro" id="IPR008936">
    <property type="entry name" value="Rho_GTPase_activation_prot"/>
</dbReference>
<dbReference type="EMBL" id="MLAK01000977">
    <property type="protein sequence ID" value="OHS99996.1"/>
    <property type="molecule type" value="Genomic_DNA"/>
</dbReference>
<sequence>MSAKPVPFVNFSKYNEKVDKLVSSIDYDTLPKLNEKSLKDCRKDLQKCFDKGYDDLIKNPPETLTAFVKLCHEVFNKDVYAQIFSLWPPVLSTEKSEVQNLALYIVQLIHDSKKPHDALRYLSFAIVKPKWHGNKSTKNSIIKGVSVVKMKDVQYWAYVDTDKFIRIDLIENKQIKNHCNQEVVSFKPTKNGLKFKTSDETKIRCQLLNMGLSENWQNLNKTAYPLFLGSYINPVPKAVLAATYEAITANDQILYSILTNPSVIKVKDGADLMKDLFDIACYSQTVNQFFTLVVAHEFSQEDLTPQKVLRQNSHLTNLFKVLFSKYGSTYVKNFVIKLVDYILKVGDVGLNNVDKCKSGKAEKLLFTCLNYVLKSFPLIPPEIRHLGAILASQAALRFNTQEAVINTLSGFFCLRFLTAALSDPQQFVKDYSVTPEQLTTVLVPFASLIQKPLNFAPIEGNEKFVKEWNSRIQQSIYPRLKTFLLTIPQIDDMPAYVGPEPKHCKRALDHAIKGISESYNEFSSLYNSQLRDQGKTPPLGWEFGAYFMNFFKYEI</sequence>
<dbReference type="RefSeq" id="XP_068353133.1">
    <property type="nucleotide sequence ID" value="XM_068509090.1"/>
</dbReference>
<dbReference type="PROSITE" id="PS50018">
    <property type="entry name" value="RAS_GTPASE_ACTIV_2"/>
    <property type="match status" value="1"/>
</dbReference>
<dbReference type="VEuPathDB" id="TrichDB:TRFO_33460"/>
<feature type="domain" description="Ras-GAP" evidence="2">
    <location>
        <begin position="268"/>
        <end position="454"/>
    </location>
</feature>
<proteinExistence type="predicted"/>
<evidence type="ECO:0000313" key="4">
    <source>
        <dbReference type="Proteomes" id="UP000179807"/>
    </source>
</evidence>
<dbReference type="PANTHER" id="PTHR10194">
    <property type="entry name" value="RAS GTPASE-ACTIVATING PROTEINS"/>
    <property type="match status" value="1"/>
</dbReference>
<dbReference type="GO" id="GO:0005096">
    <property type="term" value="F:GTPase activator activity"/>
    <property type="evidence" value="ECO:0007669"/>
    <property type="project" value="UniProtKB-KW"/>
</dbReference>
<organism evidence="3 4">
    <name type="scientific">Tritrichomonas foetus</name>
    <dbReference type="NCBI Taxonomy" id="1144522"/>
    <lineage>
        <taxon>Eukaryota</taxon>
        <taxon>Metamonada</taxon>
        <taxon>Parabasalia</taxon>
        <taxon>Tritrichomonadida</taxon>
        <taxon>Tritrichomonadidae</taxon>
        <taxon>Tritrichomonas</taxon>
    </lineage>
</organism>
<dbReference type="CDD" id="cd04519">
    <property type="entry name" value="RasGAP"/>
    <property type="match status" value="1"/>
</dbReference>
<dbReference type="Proteomes" id="UP000179807">
    <property type="component" value="Unassembled WGS sequence"/>
</dbReference>
<evidence type="ECO:0000259" key="2">
    <source>
        <dbReference type="PROSITE" id="PS50018"/>
    </source>
</evidence>
<gene>
    <name evidence="3" type="ORF">TRFO_33460</name>
</gene>
<dbReference type="SUPFAM" id="SSF48350">
    <property type="entry name" value="GTPase activation domain, GAP"/>
    <property type="match status" value="1"/>
</dbReference>
<evidence type="ECO:0000256" key="1">
    <source>
        <dbReference type="ARBA" id="ARBA00022468"/>
    </source>
</evidence>
<dbReference type="InterPro" id="IPR039360">
    <property type="entry name" value="Ras_GTPase"/>
</dbReference>
<dbReference type="AlphaFoldDB" id="A0A1J4JRY4"/>